<dbReference type="Bgee" id="ENSOCUG00000007124">
    <property type="expression patterns" value="Expressed in testis and 10 other cell types or tissues"/>
</dbReference>
<dbReference type="AlphaFoldDB" id="A0A5F9D691"/>
<evidence type="ECO:0000313" key="2">
    <source>
        <dbReference type="Proteomes" id="UP000001811"/>
    </source>
</evidence>
<dbReference type="EMBL" id="AAGW02019081">
    <property type="status" value="NOT_ANNOTATED_CDS"/>
    <property type="molecule type" value="Genomic_DNA"/>
</dbReference>
<dbReference type="GeneTree" id="ENSGT00950000182984"/>
<reference evidence="1 2" key="1">
    <citation type="journal article" date="2011" name="Nature">
        <title>A high-resolution map of human evolutionary constraint using 29 mammals.</title>
        <authorList>
            <person name="Lindblad-Toh K."/>
            <person name="Garber M."/>
            <person name="Zuk O."/>
            <person name="Lin M.F."/>
            <person name="Parker B.J."/>
            <person name="Washietl S."/>
            <person name="Kheradpour P."/>
            <person name="Ernst J."/>
            <person name="Jordan G."/>
            <person name="Mauceli E."/>
            <person name="Ward L.D."/>
            <person name="Lowe C.B."/>
            <person name="Holloway A.K."/>
            <person name="Clamp M."/>
            <person name="Gnerre S."/>
            <person name="Alfoldi J."/>
            <person name="Beal K."/>
            <person name="Chang J."/>
            <person name="Clawson H."/>
            <person name="Cuff J."/>
            <person name="Di Palma F."/>
            <person name="Fitzgerald S."/>
            <person name="Flicek P."/>
            <person name="Guttman M."/>
            <person name="Hubisz M.J."/>
            <person name="Jaffe D.B."/>
            <person name="Jungreis I."/>
            <person name="Kent W.J."/>
            <person name="Kostka D."/>
            <person name="Lara M."/>
            <person name="Martins A.L."/>
            <person name="Massingham T."/>
            <person name="Moltke I."/>
            <person name="Raney B.J."/>
            <person name="Rasmussen M.D."/>
            <person name="Robinson J."/>
            <person name="Stark A."/>
            <person name="Vilella A.J."/>
            <person name="Wen J."/>
            <person name="Xie X."/>
            <person name="Zody M.C."/>
            <person name="Baldwin J."/>
            <person name="Bloom T."/>
            <person name="Chin C.W."/>
            <person name="Heiman D."/>
            <person name="Nicol R."/>
            <person name="Nusbaum C."/>
            <person name="Young S."/>
            <person name="Wilkinson J."/>
            <person name="Worley K.C."/>
            <person name="Kovar C.L."/>
            <person name="Muzny D.M."/>
            <person name="Gibbs R.A."/>
            <person name="Cree A."/>
            <person name="Dihn H.H."/>
            <person name="Fowler G."/>
            <person name="Jhangiani S."/>
            <person name="Joshi V."/>
            <person name="Lee S."/>
            <person name="Lewis L.R."/>
            <person name="Nazareth L.V."/>
            <person name="Okwuonu G."/>
            <person name="Santibanez J."/>
            <person name="Warren W.C."/>
            <person name="Mardis E.R."/>
            <person name="Weinstock G.M."/>
            <person name="Wilson R.K."/>
            <person name="Delehaunty K."/>
            <person name="Dooling D."/>
            <person name="Fronik C."/>
            <person name="Fulton L."/>
            <person name="Fulton B."/>
            <person name="Graves T."/>
            <person name="Minx P."/>
            <person name="Sodergren E."/>
            <person name="Birney E."/>
            <person name="Margulies E.H."/>
            <person name="Herrero J."/>
            <person name="Green E.D."/>
            <person name="Haussler D."/>
            <person name="Siepel A."/>
            <person name="Goldman N."/>
            <person name="Pollard K.S."/>
            <person name="Pedersen J.S."/>
            <person name="Lander E.S."/>
            <person name="Kellis M."/>
        </authorList>
    </citation>
    <scope>NUCLEOTIDE SEQUENCE [LARGE SCALE GENOMIC DNA]</scope>
    <source>
        <strain evidence="1 2">Thorbecke inbred</strain>
    </source>
</reference>
<dbReference type="EMBL" id="AAGW02019082">
    <property type="status" value="NOT_ANNOTATED_CDS"/>
    <property type="molecule type" value="Genomic_DNA"/>
</dbReference>
<name>A0A5F9D691_RABIT</name>
<accession>A0A5F9D691</accession>
<organism evidence="1 2">
    <name type="scientific">Oryctolagus cuniculus</name>
    <name type="common">Rabbit</name>
    <dbReference type="NCBI Taxonomy" id="9986"/>
    <lineage>
        <taxon>Eukaryota</taxon>
        <taxon>Metazoa</taxon>
        <taxon>Chordata</taxon>
        <taxon>Craniata</taxon>
        <taxon>Vertebrata</taxon>
        <taxon>Euteleostomi</taxon>
        <taxon>Mammalia</taxon>
        <taxon>Eutheria</taxon>
        <taxon>Euarchontoglires</taxon>
        <taxon>Glires</taxon>
        <taxon>Lagomorpha</taxon>
        <taxon>Leporidae</taxon>
        <taxon>Oryctolagus</taxon>
    </lineage>
</organism>
<dbReference type="Proteomes" id="UP000001811">
    <property type="component" value="Chromosome 12"/>
</dbReference>
<reference evidence="1" key="2">
    <citation type="submission" date="2025-08" db="UniProtKB">
        <authorList>
            <consortium name="Ensembl"/>
        </authorList>
    </citation>
    <scope>IDENTIFICATION</scope>
    <source>
        <strain evidence="1">Thorbecke</strain>
    </source>
</reference>
<keyword evidence="2" id="KW-1185">Reference proteome</keyword>
<evidence type="ECO:0000313" key="1">
    <source>
        <dbReference type="Ensembl" id="ENSOCUP00000041727.1"/>
    </source>
</evidence>
<sequence>MEAEELSGKELTIDSIMTKVRDIKNKFKNEDLTDELSLNKISADTTECELHEIRVSNLFCYIHKNNSAWHVITQELLTKLC</sequence>
<gene>
    <name evidence="1" type="primary">TTK</name>
</gene>
<dbReference type="Ensembl" id="ENSOCUT00000048058.1">
    <property type="protein sequence ID" value="ENSOCUP00000041727.1"/>
    <property type="gene ID" value="ENSOCUG00000007124.4"/>
</dbReference>
<proteinExistence type="predicted"/>
<reference evidence="1" key="3">
    <citation type="submission" date="2025-09" db="UniProtKB">
        <authorList>
            <consortium name="Ensembl"/>
        </authorList>
    </citation>
    <scope>IDENTIFICATION</scope>
    <source>
        <strain evidence="1">Thorbecke</strain>
    </source>
</reference>
<protein>
    <submittedName>
        <fullName evidence="1">TTK protein kinase</fullName>
    </submittedName>
</protein>